<keyword evidence="4 7" id="KW-1133">Transmembrane helix</keyword>
<feature type="region of interest" description="Disordered" evidence="6">
    <location>
        <begin position="98"/>
        <end position="126"/>
    </location>
</feature>
<gene>
    <name evidence="9" type="ORF">DFR68_10242</name>
</gene>
<dbReference type="STRING" id="1210089.GCA_001613165_06940"/>
<evidence type="ECO:0000259" key="8">
    <source>
        <dbReference type="Pfam" id="PF13396"/>
    </source>
</evidence>
<keyword evidence="2" id="KW-1003">Cell membrane</keyword>
<evidence type="ECO:0000313" key="9">
    <source>
        <dbReference type="EMBL" id="RDI53922.1"/>
    </source>
</evidence>
<keyword evidence="5 7" id="KW-0472">Membrane</keyword>
<dbReference type="RefSeq" id="WP_068029795.1">
    <property type="nucleotide sequence ID" value="NZ_QQAZ01000002.1"/>
</dbReference>
<name>A0A370HAF0_9NOCA</name>
<evidence type="ECO:0000313" key="10">
    <source>
        <dbReference type="Proteomes" id="UP000255355"/>
    </source>
</evidence>
<protein>
    <submittedName>
        <fullName evidence="9">Phospholipase D-like protein</fullName>
    </submittedName>
</protein>
<reference evidence="9 10" key="1">
    <citation type="submission" date="2018-07" db="EMBL/GenBank/DDBJ databases">
        <title>Genomic Encyclopedia of Type Strains, Phase IV (KMG-IV): sequencing the most valuable type-strain genomes for metagenomic binning, comparative biology and taxonomic classification.</title>
        <authorList>
            <person name="Goeker M."/>
        </authorList>
    </citation>
    <scope>NUCLEOTIDE SEQUENCE [LARGE SCALE GENOMIC DNA]</scope>
    <source>
        <strain evidence="9 10">DSM 44952</strain>
    </source>
</reference>
<evidence type="ECO:0000256" key="2">
    <source>
        <dbReference type="ARBA" id="ARBA00022475"/>
    </source>
</evidence>
<evidence type="ECO:0000256" key="1">
    <source>
        <dbReference type="ARBA" id="ARBA00004651"/>
    </source>
</evidence>
<evidence type="ECO:0000256" key="5">
    <source>
        <dbReference type="ARBA" id="ARBA00023136"/>
    </source>
</evidence>
<evidence type="ECO:0000256" key="3">
    <source>
        <dbReference type="ARBA" id="ARBA00022692"/>
    </source>
</evidence>
<feature type="domain" description="Cardiolipin synthase N-terminal" evidence="8">
    <location>
        <begin position="12"/>
        <end position="57"/>
    </location>
</feature>
<feature type="transmembrane region" description="Helical" evidence="7">
    <location>
        <begin position="6"/>
        <end position="24"/>
    </location>
</feature>
<dbReference type="Proteomes" id="UP000255355">
    <property type="component" value="Unassembled WGS sequence"/>
</dbReference>
<feature type="transmembrane region" description="Helical" evidence="7">
    <location>
        <begin position="36"/>
        <end position="55"/>
    </location>
</feature>
<keyword evidence="3 7" id="KW-0812">Transmembrane</keyword>
<dbReference type="GO" id="GO:0005886">
    <property type="term" value="C:plasma membrane"/>
    <property type="evidence" value="ECO:0007669"/>
    <property type="project" value="UniProtKB-SubCell"/>
</dbReference>
<dbReference type="Pfam" id="PF13396">
    <property type="entry name" value="PLDc_N"/>
    <property type="match status" value="1"/>
</dbReference>
<dbReference type="InterPro" id="IPR027379">
    <property type="entry name" value="CLS_N"/>
</dbReference>
<keyword evidence="10" id="KW-1185">Reference proteome</keyword>
<evidence type="ECO:0000256" key="4">
    <source>
        <dbReference type="ARBA" id="ARBA00022989"/>
    </source>
</evidence>
<dbReference type="OrthoDB" id="3298527at2"/>
<sequence>MPYAVVGAITLVLWVYCLVDVIMAPEGEIRQLPKGLWLVVVLVLPTIGALLWLALGRPVRTTLRPGSGAYPEYDRPGRYVPEDPAADEEFLRGLRERAEQQRREAKRQEIQRAEDDRRRAAGESSG</sequence>
<accession>A0A370HAF0</accession>
<evidence type="ECO:0000256" key="6">
    <source>
        <dbReference type="SAM" id="MobiDB-lite"/>
    </source>
</evidence>
<dbReference type="EMBL" id="QQAZ01000002">
    <property type="protein sequence ID" value="RDI53922.1"/>
    <property type="molecule type" value="Genomic_DNA"/>
</dbReference>
<comment type="subcellular location">
    <subcellularLocation>
        <location evidence="1">Cell membrane</location>
        <topology evidence="1">Multi-pass membrane protein</topology>
    </subcellularLocation>
</comment>
<comment type="caution">
    <text evidence="9">The sequence shown here is derived from an EMBL/GenBank/DDBJ whole genome shotgun (WGS) entry which is preliminary data.</text>
</comment>
<dbReference type="AlphaFoldDB" id="A0A370HAF0"/>
<organism evidence="9 10">
    <name type="scientific">Nocardia mexicana</name>
    <dbReference type="NCBI Taxonomy" id="279262"/>
    <lineage>
        <taxon>Bacteria</taxon>
        <taxon>Bacillati</taxon>
        <taxon>Actinomycetota</taxon>
        <taxon>Actinomycetes</taxon>
        <taxon>Mycobacteriales</taxon>
        <taxon>Nocardiaceae</taxon>
        <taxon>Nocardia</taxon>
    </lineage>
</organism>
<evidence type="ECO:0000256" key="7">
    <source>
        <dbReference type="SAM" id="Phobius"/>
    </source>
</evidence>
<proteinExistence type="predicted"/>